<name>A0A835MZ05_9ROSI</name>
<feature type="compositionally biased region" description="Basic and acidic residues" evidence="7">
    <location>
        <begin position="624"/>
        <end position="637"/>
    </location>
</feature>
<dbReference type="GO" id="GO:0044545">
    <property type="term" value="C:NSL complex"/>
    <property type="evidence" value="ECO:0007669"/>
    <property type="project" value="TreeGrafter"/>
</dbReference>
<feature type="coiled-coil region" evidence="6">
    <location>
        <begin position="77"/>
        <end position="107"/>
    </location>
</feature>
<dbReference type="Pfam" id="PF01486">
    <property type="entry name" value="K-box"/>
    <property type="match status" value="1"/>
</dbReference>
<reference evidence="11 12" key="1">
    <citation type="submission" date="2020-10" db="EMBL/GenBank/DDBJ databases">
        <title>Plant Genome Project.</title>
        <authorList>
            <person name="Zhang R.-G."/>
        </authorList>
    </citation>
    <scope>NUCLEOTIDE SEQUENCE [LARGE SCALE GENOMIC DNA]</scope>
    <source>
        <strain evidence="11">FAFU-HL-1</strain>
        <tissue evidence="11">Leaf</tissue>
    </source>
</reference>
<feature type="compositionally biased region" description="Polar residues" evidence="7">
    <location>
        <begin position="639"/>
        <end position="649"/>
    </location>
</feature>
<gene>
    <name evidence="11" type="ORF">SADUNF_Sadunf05G0087700</name>
</gene>
<accession>A0A835MZ05</accession>
<feature type="region of interest" description="Disordered" evidence="7">
    <location>
        <begin position="622"/>
        <end position="651"/>
    </location>
</feature>
<evidence type="ECO:0000256" key="7">
    <source>
        <dbReference type="SAM" id="MobiDB-lite"/>
    </source>
</evidence>
<feature type="domain" description="K-box" evidence="10">
    <location>
        <begin position="84"/>
        <end position="174"/>
    </location>
</feature>
<dbReference type="Gene3D" id="2.60.200.20">
    <property type="match status" value="1"/>
</dbReference>
<dbReference type="AlphaFoldDB" id="A0A835MZ05"/>
<dbReference type="PROSITE" id="PS00350">
    <property type="entry name" value="MADS_BOX_1"/>
    <property type="match status" value="1"/>
</dbReference>
<dbReference type="Gene3D" id="3.40.1810.10">
    <property type="entry name" value="Transcription factor, MADS-box"/>
    <property type="match status" value="1"/>
</dbReference>
<evidence type="ECO:0000259" key="9">
    <source>
        <dbReference type="PROSITE" id="PS50066"/>
    </source>
</evidence>
<dbReference type="EMBL" id="JADGMS010000005">
    <property type="protein sequence ID" value="KAF9682234.1"/>
    <property type="molecule type" value="Genomic_DNA"/>
</dbReference>
<dbReference type="PRINTS" id="PR00404">
    <property type="entry name" value="MADSDOMAIN"/>
</dbReference>
<comment type="subcellular location">
    <subcellularLocation>
        <location evidence="1">Nucleus</location>
    </subcellularLocation>
</comment>
<dbReference type="SMART" id="SM00432">
    <property type="entry name" value="MADS"/>
    <property type="match status" value="1"/>
</dbReference>
<organism evidence="11 12">
    <name type="scientific">Salix dunnii</name>
    <dbReference type="NCBI Taxonomy" id="1413687"/>
    <lineage>
        <taxon>Eukaryota</taxon>
        <taxon>Viridiplantae</taxon>
        <taxon>Streptophyta</taxon>
        <taxon>Embryophyta</taxon>
        <taxon>Tracheophyta</taxon>
        <taxon>Spermatophyta</taxon>
        <taxon>Magnoliopsida</taxon>
        <taxon>eudicotyledons</taxon>
        <taxon>Gunneridae</taxon>
        <taxon>Pentapetalae</taxon>
        <taxon>rosids</taxon>
        <taxon>fabids</taxon>
        <taxon>Malpighiales</taxon>
        <taxon>Salicaceae</taxon>
        <taxon>Saliceae</taxon>
        <taxon>Salix</taxon>
    </lineage>
</organism>
<evidence type="ECO:0000256" key="4">
    <source>
        <dbReference type="ARBA" id="ARBA00023163"/>
    </source>
</evidence>
<keyword evidence="3" id="KW-0238">DNA-binding</keyword>
<dbReference type="OrthoDB" id="10262769at2759"/>
<dbReference type="GO" id="GO:0071339">
    <property type="term" value="C:MLL1 complex"/>
    <property type="evidence" value="ECO:0007669"/>
    <property type="project" value="InterPro"/>
</dbReference>
<evidence type="ECO:0000256" key="6">
    <source>
        <dbReference type="SAM" id="Coils"/>
    </source>
</evidence>
<protein>
    <submittedName>
        <fullName evidence="11">Uncharacterized protein</fullName>
    </submittedName>
</protein>
<comment type="caution">
    <text evidence="11">The sequence shown here is derived from an EMBL/GenBank/DDBJ whole genome shotgun (WGS) entry which is preliminary data.</text>
</comment>
<dbReference type="InterPro" id="IPR002100">
    <property type="entry name" value="TF_MADSbox"/>
</dbReference>
<dbReference type="GO" id="GO:0003700">
    <property type="term" value="F:DNA-binding transcription factor activity"/>
    <property type="evidence" value="ECO:0007669"/>
    <property type="project" value="InterPro"/>
</dbReference>
<dbReference type="GO" id="GO:0046983">
    <property type="term" value="F:protein dimerization activity"/>
    <property type="evidence" value="ECO:0007669"/>
    <property type="project" value="InterPro"/>
</dbReference>
<dbReference type="InterPro" id="IPR002487">
    <property type="entry name" value="TF_Kbox"/>
</dbReference>
<dbReference type="Pfam" id="PF13325">
    <property type="entry name" value="MCRS_N"/>
    <property type="match status" value="1"/>
</dbReference>
<evidence type="ECO:0000256" key="2">
    <source>
        <dbReference type="ARBA" id="ARBA00023015"/>
    </source>
</evidence>
<dbReference type="InterPro" id="IPR036879">
    <property type="entry name" value="TF_MADSbox_sf"/>
</dbReference>
<evidence type="ECO:0000313" key="11">
    <source>
        <dbReference type="EMBL" id="KAF9682234.1"/>
    </source>
</evidence>
<sequence length="1027" mass="113615">MGRGKIEIKKIENPTNRQVTYSKRRNGIFKKAQELTVLCDAKVSLIMFSNTNKLHEYISPSTTTKKIYDQYQKALGIDLWSAQYEKMQEQLRRLKDINHKLKKEIRQRIGEDLNELSIDHLRVLEQNMTEALNGVRGRKYHVIKTQTDTCKKKVRSLEERHGNLWMEYEAKLEDPQYGPVDTEGDYESSAALVNGASNLYAFRLHQGHHQHQHPDLHLAGGFGPHELPISATATTSVTTTTSIPLWIPEDDLLLKNAIEAGASLEALAKGAVRFSRKFSVRELSDRWHSLLYDNDVSAEASSRMVELHLSTFSSPKLNTITSSGSSSKSGVATKESDSAKRKFECVRQLYYAMRKKMRKRGGEGCGDFFFLDSLDGGSFEGCVGFGGNGGFGEDDRVRFGFVGGNEGGEGDMCIERENVRKEVQDVEDGLVEFQDSERSEVPGSCDVPESDALIHAGRIESLAPRVPLGKGMEDVSAPKMPSSVNVEGKSQSEGELMVNHDDLHGNKMNLVGVEADHSRVELRDETVFDVLDRSTAISDSDFPDISDSLLNFPNDYDPLFIDVNGKDAIDKACYDSITTSLLVSSPNDVQDVVPDVKDPVISASDTSLGIPDGACPAELDVNAEESHSDGGNKDIHSVSEMNTPPSSSAPKILSAEENDVEMECTLNMEDFEIPCNDDVFIGKTIASPMKEQNSNMTHNLPSSRINKKDCKQEVILLKKKEIPAHCRTSPQIVGCNMLPVTNPSCQPVCSGAKCESLALISRSVITTYVEPSEGKTALGSPASSTIGLPKSGSLHEKLSLPIKVIPVPSTSNQEEFGSDDDVPCFSDIEAMILEMDLCPDDSDSFINHEVSKYQNEDAMRAIIRLEQCAQSSMQRAIASRGALAVLYGRHLKHYIKDTEVMLGRATEDMDVDIDLGREGPANKISRQQALIKMEGDGSFFLKNLGKSTMFLNGKELTSGQSMGLRSSSLIEIREMAFVFEVNRKSVKRHLVSVIKNHKENNFKSKWSDKGVNHREADFKFEWSEGIP</sequence>
<dbReference type="GO" id="GO:0000977">
    <property type="term" value="F:RNA polymerase II transcription regulatory region sequence-specific DNA binding"/>
    <property type="evidence" value="ECO:0007669"/>
    <property type="project" value="InterPro"/>
</dbReference>
<keyword evidence="2" id="KW-0805">Transcription regulation</keyword>
<keyword evidence="5" id="KW-0539">Nucleus</keyword>
<dbReference type="Pfam" id="PF00498">
    <property type="entry name" value="FHA"/>
    <property type="match status" value="1"/>
</dbReference>
<dbReference type="PROSITE" id="PS50006">
    <property type="entry name" value="FHA_DOMAIN"/>
    <property type="match status" value="1"/>
</dbReference>
<dbReference type="GO" id="GO:0045944">
    <property type="term" value="P:positive regulation of transcription by RNA polymerase II"/>
    <property type="evidence" value="ECO:0007669"/>
    <property type="project" value="InterPro"/>
</dbReference>
<dbReference type="InterPro" id="IPR037912">
    <property type="entry name" value="MCRS1"/>
</dbReference>
<dbReference type="GO" id="GO:0002151">
    <property type="term" value="F:G-quadruplex RNA binding"/>
    <property type="evidence" value="ECO:0007669"/>
    <property type="project" value="InterPro"/>
</dbReference>
<keyword evidence="4" id="KW-0804">Transcription</keyword>
<dbReference type="InterPro" id="IPR025999">
    <property type="entry name" value="MCRS_N"/>
</dbReference>
<dbReference type="Pfam" id="PF00319">
    <property type="entry name" value="SRF-TF"/>
    <property type="match status" value="1"/>
</dbReference>
<evidence type="ECO:0000313" key="12">
    <source>
        <dbReference type="Proteomes" id="UP000657918"/>
    </source>
</evidence>
<keyword evidence="12" id="KW-1185">Reference proteome</keyword>
<dbReference type="InterPro" id="IPR000253">
    <property type="entry name" value="FHA_dom"/>
</dbReference>
<dbReference type="InterPro" id="IPR033896">
    <property type="entry name" value="MEF2-like_N"/>
</dbReference>
<evidence type="ECO:0000259" key="8">
    <source>
        <dbReference type="PROSITE" id="PS50006"/>
    </source>
</evidence>
<feature type="domain" description="MADS-box" evidence="9">
    <location>
        <begin position="1"/>
        <end position="61"/>
    </location>
</feature>
<evidence type="ECO:0000256" key="1">
    <source>
        <dbReference type="ARBA" id="ARBA00004123"/>
    </source>
</evidence>
<keyword evidence="6" id="KW-0175">Coiled coil</keyword>
<dbReference type="SUPFAM" id="SSF55455">
    <property type="entry name" value="SRF-like"/>
    <property type="match status" value="1"/>
</dbReference>
<dbReference type="CDD" id="cd22687">
    <property type="entry name" value="FHA_MCRS1"/>
    <property type="match status" value="1"/>
</dbReference>
<evidence type="ECO:0000256" key="5">
    <source>
        <dbReference type="ARBA" id="ARBA00023242"/>
    </source>
</evidence>
<dbReference type="Proteomes" id="UP000657918">
    <property type="component" value="Unassembled WGS sequence"/>
</dbReference>
<evidence type="ECO:0000256" key="3">
    <source>
        <dbReference type="ARBA" id="ARBA00023125"/>
    </source>
</evidence>
<dbReference type="SMART" id="SM00240">
    <property type="entry name" value="FHA"/>
    <property type="match status" value="1"/>
</dbReference>
<feature type="domain" description="FHA" evidence="8">
    <location>
        <begin position="900"/>
        <end position="956"/>
    </location>
</feature>
<dbReference type="PANTHER" id="PTHR13233">
    <property type="entry name" value="MICROSPHERULE PROTEIN 1"/>
    <property type="match status" value="1"/>
</dbReference>
<dbReference type="GO" id="GO:0031011">
    <property type="term" value="C:Ino80 complex"/>
    <property type="evidence" value="ECO:0007669"/>
    <property type="project" value="InterPro"/>
</dbReference>
<proteinExistence type="predicted"/>
<dbReference type="CDD" id="cd00265">
    <property type="entry name" value="MADS_MEF2_like"/>
    <property type="match status" value="1"/>
</dbReference>
<dbReference type="InterPro" id="IPR008984">
    <property type="entry name" value="SMAD_FHA_dom_sf"/>
</dbReference>
<dbReference type="PROSITE" id="PS51297">
    <property type="entry name" value="K_BOX"/>
    <property type="match status" value="1"/>
</dbReference>
<dbReference type="PANTHER" id="PTHR13233:SF13">
    <property type="entry name" value="FHA DOMAIN-CONTAINING PROTEIN"/>
    <property type="match status" value="1"/>
</dbReference>
<dbReference type="SUPFAM" id="SSF49879">
    <property type="entry name" value="SMAD/FHA domain"/>
    <property type="match status" value="1"/>
</dbReference>
<evidence type="ECO:0000259" key="10">
    <source>
        <dbReference type="PROSITE" id="PS51297"/>
    </source>
</evidence>
<dbReference type="PROSITE" id="PS50066">
    <property type="entry name" value="MADS_BOX_2"/>
    <property type="match status" value="1"/>
</dbReference>